<feature type="chain" id="PRO_5007806291" evidence="7">
    <location>
        <begin position="20"/>
        <end position="531"/>
    </location>
</feature>
<feature type="signal peptide" evidence="7">
    <location>
        <begin position="1"/>
        <end position="19"/>
    </location>
</feature>
<dbReference type="EMBL" id="LFZN01000135">
    <property type="protein sequence ID" value="KXS97717.1"/>
    <property type="molecule type" value="Genomic_DNA"/>
</dbReference>
<comment type="cofactor">
    <cofactor evidence="1 5 6">
        <name>pyridoxal 5'-phosphate</name>
        <dbReference type="ChEBI" id="CHEBI:597326"/>
    </cofactor>
</comment>
<dbReference type="Pfam" id="PF00282">
    <property type="entry name" value="Pyridoxal_deC"/>
    <property type="match status" value="1"/>
</dbReference>
<dbReference type="InterPro" id="IPR015421">
    <property type="entry name" value="PyrdxlP-dep_Trfase_major"/>
</dbReference>
<feature type="modified residue" description="N6-(pyridoxal phosphate)lysine" evidence="5">
    <location>
        <position position="348"/>
    </location>
</feature>
<dbReference type="PANTHER" id="PTHR11999">
    <property type="entry name" value="GROUP II PYRIDOXAL-5-PHOSPHATE DECARBOXYLASE"/>
    <property type="match status" value="1"/>
</dbReference>
<evidence type="ECO:0000256" key="4">
    <source>
        <dbReference type="ARBA" id="ARBA00023239"/>
    </source>
</evidence>
<dbReference type="InterPro" id="IPR002129">
    <property type="entry name" value="PyrdxlP-dep_de-COase"/>
</dbReference>
<organism evidence="8 9">
    <name type="scientific">Pseudocercospora eumusae</name>
    <dbReference type="NCBI Taxonomy" id="321146"/>
    <lineage>
        <taxon>Eukaryota</taxon>
        <taxon>Fungi</taxon>
        <taxon>Dikarya</taxon>
        <taxon>Ascomycota</taxon>
        <taxon>Pezizomycotina</taxon>
        <taxon>Dothideomycetes</taxon>
        <taxon>Dothideomycetidae</taxon>
        <taxon>Mycosphaerellales</taxon>
        <taxon>Mycosphaerellaceae</taxon>
        <taxon>Pseudocercospora</taxon>
    </lineage>
</organism>
<dbReference type="GO" id="GO:0019752">
    <property type="term" value="P:carboxylic acid metabolic process"/>
    <property type="evidence" value="ECO:0007669"/>
    <property type="project" value="InterPro"/>
</dbReference>
<dbReference type="SUPFAM" id="SSF53383">
    <property type="entry name" value="PLP-dependent transferases"/>
    <property type="match status" value="1"/>
</dbReference>
<dbReference type="InterPro" id="IPR010977">
    <property type="entry name" value="Aromatic_deC"/>
</dbReference>
<keyword evidence="3 5" id="KW-0663">Pyridoxal phosphate</keyword>
<dbReference type="PANTHER" id="PTHR11999:SF165">
    <property type="entry name" value="DECARBOXYLASE, PUTATIVE (AFU_ORTHOLOGUE AFUA_2G04980)-RELATED"/>
    <property type="match status" value="1"/>
</dbReference>
<evidence type="ECO:0000256" key="5">
    <source>
        <dbReference type="PIRSR" id="PIRSR602129-50"/>
    </source>
</evidence>
<evidence type="ECO:0000256" key="7">
    <source>
        <dbReference type="SAM" id="SignalP"/>
    </source>
</evidence>
<protein>
    <submittedName>
        <fullName evidence="8">Uncharacterized protein</fullName>
    </submittedName>
</protein>
<dbReference type="OrthoDB" id="2161780at2759"/>
<dbReference type="GO" id="GO:0005737">
    <property type="term" value="C:cytoplasm"/>
    <property type="evidence" value="ECO:0007669"/>
    <property type="project" value="TreeGrafter"/>
</dbReference>
<keyword evidence="4 6" id="KW-0456">Lyase</keyword>
<dbReference type="Gene3D" id="3.90.1150.10">
    <property type="entry name" value="Aspartate Aminotransferase, domain 1"/>
    <property type="match status" value="1"/>
</dbReference>
<dbReference type="Proteomes" id="UP000070133">
    <property type="component" value="Unassembled WGS sequence"/>
</dbReference>
<dbReference type="InterPro" id="IPR015422">
    <property type="entry name" value="PyrdxlP-dep_Trfase_small"/>
</dbReference>
<reference evidence="8 9" key="1">
    <citation type="submission" date="2015-07" db="EMBL/GenBank/DDBJ databases">
        <title>Comparative genomics of the Sigatoka disease complex on banana suggests a link between parallel evolutionary changes in Pseudocercospora fijiensis and Pseudocercospora eumusae and increased virulence on the banana host.</title>
        <authorList>
            <person name="Chang T.-C."/>
            <person name="Salvucci A."/>
            <person name="Crous P.W."/>
            <person name="Stergiopoulos I."/>
        </authorList>
    </citation>
    <scope>NUCLEOTIDE SEQUENCE [LARGE SCALE GENOMIC DNA]</scope>
    <source>
        <strain evidence="8 9">CBS 114824</strain>
    </source>
</reference>
<comment type="similarity">
    <text evidence="2 6">Belongs to the group II decarboxylase family.</text>
</comment>
<dbReference type="InterPro" id="IPR015424">
    <property type="entry name" value="PyrdxlP-dep_Trfase"/>
</dbReference>
<evidence type="ECO:0000256" key="6">
    <source>
        <dbReference type="RuleBase" id="RU000382"/>
    </source>
</evidence>
<keyword evidence="7" id="KW-0732">Signal</keyword>
<evidence type="ECO:0000313" key="8">
    <source>
        <dbReference type="EMBL" id="KXS97717.1"/>
    </source>
</evidence>
<gene>
    <name evidence="8" type="ORF">AC578_8847</name>
</gene>
<evidence type="ECO:0000256" key="1">
    <source>
        <dbReference type="ARBA" id="ARBA00001933"/>
    </source>
</evidence>
<keyword evidence="9" id="KW-1185">Reference proteome</keyword>
<name>A0A139H5I8_9PEZI</name>
<dbReference type="STRING" id="321146.A0A139H5I8"/>
<dbReference type="AlphaFoldDB" id="A0A139H5I8"/>
<proteinExistence type="inferred from homology"/>
<sequence>MVAVAVAVAVFVVLQYGLAVLELCTRTESEVANFWFCLEEALRLSFSMGDSATKLVLPDTATLAHARSRLHKSLPANGLGEEQALEHIRQDLVPALSHSSTSPNYYGFVNGGSTPAASAADHLVTEHDQTVQVHLPDQTICTDVEDAALRMLLDFVGLESDIFTHRTFTTGATASNLLGLACGREWVISELAKKKGNDASVSNDGLATAMRKAGIEDFQIITTVPHSSLKKAASIVGLGRNAVKDVGLSQAKHNFDFEALEKALGDQTKGSIVAISMAEVNTGYFATSGDDMFKIRKLCDMYGAWLHVDAAFGLPARLLPTDDNQYAALVDGVRHLELADSITGDAHKLFNVPYDCGIFISRHLDVATEVFQNAGAAYLASSSTATIPSPLNIGIENSRRFRALPVYATLLAHGRIGYLHILERQIGLAREIAKYIANSPAYELLPRSPPSFAKVKEQGLSRTYMVVLFRAVDDAVNQELVKRINGTRKIIVSGTSWDGQPAARIAVANWQADVARDAALVKEVLEEVVQQ</sequence>
<dbReference type="GO" id="GO:0016831">
    <property type="term" value="F:carboxy-lyase activity"/>
    <property type="evidence" value="ECO:0007669"/>
    <property type="project" value="TreeGrafter"/>
</dbReference>
<dbReference type="Gene3D" id="3.40.640.10">
    <property type="entry name" value="Type I PLP-dependent aspartate aminotransferase-like (Major domain)"/>
    <property type="match status" value="1"/>
</dbReference>
<accession>A0A139H5I8</accession>
<evidence type="ECO:0000313" key="9">
    <source>
        <dbReference type="Proteomes" id="UP000070133"/>
    </source>
</evidence>
<evidence type="ECO:0000256" key="3">
    <source>
        <dbReference type="ARBA" id="ARBA00022898"/>
    </source>
</evidence>
<comment type="caution">
    <text evidence="8">The sequence shown here is derived from an EMBL/GenBank/DDBJ whole genome shotgun (WGS) entry which is preliminary data.</text>
</comment>
<dbReference type="GO" id="GO:0030170">
    <property type="term" value="F:pyridoxal phosphate binding"/>
    <property type="evidence" value="ECO:0007669"/>
    <property type="project" value="InterPro"/>
</dbReference>
<evidence type="ECO:0000256" key="2">
    <source>
        <dbReference type="ARBA" id="ARBA00009533"/>
    </source>
</evidence>